<sequence>EEPPRPCQRPQRPPSDYLRGAASREEREEEGREWKTVPFYENTQIRNVEATGISNTSPDTEASEHSRATCPKQGAAKGNAHKISTEISIHNPPFQREAATKTDDVSVDNSPHAFNENENPINETEASDDILDVELLGASGDRLSVQDCHDETEDEYMRYSPRLYENTMPDNA</sequence>
<name>A0ABD0J3E4_9CAEN</name>
<gene>
    <name evidence="2" type="ORF">BaRGS_00039392</name>
</gene>
<protein>
    <submittedName>
        <fullName evidence="2">Uncharacterized protein</fullName>
    </submittedName>
</protein>
<feature type="compositionally biased region" description="Polar residues" evidence="1">
    <location>
        <begin position="41"/>
        <end position="60"/>
    </location>
</feature>
<dbReference type="EMBL" id="JACVVK020000685">
    <property type="protein sequence ID" value="KAK7455967.1"/>
    <property type="molecule type" value="Genomic_DNA"/>
</dbReference>
<evidence type="ECO:0000313" key="2">
    <source>
        <dbReference type="EMBL" id="KAK7455967.1"/>
    </source>
</evidence>
<proteinExistence type="predicted"/>
<dbReference type="AlphaFoldDB" id="A0ABD0J3E4"/>
<evidence type="ECO:0000256" key="1">
    <source>
        <dbReference type="SAM" id="MobiDB-lite"/>
    </source>
</evidence>
<evidence type="ECO:0000313" key="3">
    <source>
        <dbReference type="Proteomes" id="UP001519460"/>
    </source>
</evidence>
<accession>A0ABD0J3E4</accession>
<feature type="compositionally biased region" description="Basic and acidic residues" evidence="1">
    <location>
        <begin position="22"/>
        <end position="35"/>
    </location>
</feature>
<keyword evidence="3" id="KW-1185">Reference proteome</keyword>
<feature type="region of interest" description="Disordered" evidence="1">
    <location>
        <begin position="1"/>
        <end position="80"/>
    </location>
</feature>
<comment type="caution">
    <text evidence="2">The sequence shown here is derived from an EMBL/GenBank/DDBJ whole genome shotgun (WGS) entry which is preliminary data.</text>
</comment>
<feature type="compositionally biased region" description="Pro residues" evidence="1">
    <location>
        <begin position="1"/>
        <end position="13"/>
    </location>
</feature>
<organism evidence="2 3">
    <name type="scientific">Batillaria attramentaria</name>
    <dbReference type="NCBI Taxonomy" id="370345"/>
    <lineage>
        <taxon>Eukaryota</taxon>
        <taxon>Metazoa</taxon>
        <taxon>Spiralia</taxon>
        <taxon>Lophotrochozoa</taxon>
        <taxon>Mollusca</taxon>
        <taxon>Gastropoda</taxon>
        <taxon>Caenogastropoda</taxon>
        <taxon>Sorbeoconcha</taxon>
        <taxon>Cerithioidea</taxon>
        <taxon>Batillariidae</taxon>
        <taxon>Batillaria</taxon>
    </lineage>
</organism>
<feature type="region of interest" description="Disordered" evidence="1">
    <location>
        <begin position="98"/>
        <end position="127"/>
    </location>
</feature>
<reference evidence="2 3" key="1">
    <citation type="journal article" date="2023" name="Sci. Data">
        <title>Genome assembly of the Korean intertidal mud-creeper Batillaria attramentaria.</title>
        <authorList>
            <person name="Patra A.K."/>
            <person name="Ho P.T."/>
            <person name="Jun S."/>
            <person name="Lee S.J."/>
            <person name="Kim Y."/>
            <person name="Won Y.J."/>
        </authorList>
    </citation>
    <scope>NUCLEOTIDE SEQUENCE [LARGE SCALE GENOMIC DNA]</scope>
    <source>
        <strain evidence="2">Wonlab-2016</strain>
    </source>
</reference>
<feature type="non-terminal residue" evidence="2">
    <location>
        <position position="1"/>
    </location>
</feature>
<feature type="region of interest" description="Disordered" evidence="1">
    <location>
        <begin position="148"/>
        <end position="172"/>
    </location>
</feature>
<dbReference type="Proteomes" id="UP001519460">
    <property type="component" value="Unassembled WGS sequence"/>
</dbReference>